<evidence type="ECO:0000259" key="3">
    <source>
        <dbReference type="Pfam" id="PF01926"/>
    </source>
</evidence>
<sequence length="405" mass="45455">MSSNLMIPGAWDSSWDSPTAAAPYIDVPLPTSARSRPSGSNRNRRPNVPLPTNPPNRGVPPPPRPPFPVQQPTYEIPLPTTTGQGDSRRPIVIAVFGQTGTGKTSLIKAVTGVDLEVGHGLTSQTQDVNEVPCMIDNEQVVLIDTPGFSDTNHSDTEILRRIAEWMKDTYDEGFLLSGIIYLHRIMDIRMEGPSLKNLRMMQQLCGSDSLRNVVLATTMWEKVTNEEGLRREAELEQTFWKSMIDGGATTSKIKTQSAAEAQSLVRSMMKNTPRSTRLQEELSSGLTLVQTAAGIEIKEEIAKLEQKLRAEHDAEMQELRAAQANRNAQLESQIRNEMAESRLRLERLEEEKRLLTNLRPTRLPKVKRSGLFRMGSYCCHSCGHKTQRVGKWTCSKCHEKQRNQW</sequence>
<proteinExistence type="predicted"/>
<organism evidence="4 5">
    <name type="scientific">Hyaloscypha hepaticicola</name>
    <dbReference type="NCBI Taxonomy" id="2082293"/>
    <lineage>
        <taxon>Eukaryota</taxon>
        <taxon>Fungi</taxon>
        <taxon>Dikarya</taxon>
        <taxon>Ascomycota</taxon>
        <taxon>Pezizomycotina</taxon>
        <taxon>Leotiomycetes</taxon>
        <taxon>Helotiales</taxon>
        <taxon>Hyaloscyphaceae</taxon>
        <taxon>Hyaloscypha</taxon>
    </lineage>
</organism>
<feature type="coiled-coil region" evidence="1">
    <location>
        <begin position="305"/>
        <end position="358"/>
    </location>
</feature>
<dbReference type="InterPro" id="IPR027417">
    <property type="entry name" value="P-loop_NTPase"/>
</dbReference>
<name>A0A2J6QIU8_9HELO</name>
<evidence type="ECO:0000256" key="2">
    <source>
        <dbReference type="SAM" id="MobiDB-lite"/>
    </source>
</evidence>
<protein>
    <submittedName>
        <fullName evidence="4">P-loop containing nucleoside triphosphate hydrolase protein</fullName>
    </submittedName>
</protein>
<dbReference type="Pfam" id="PF01926">
    <property type="entry name" value="MMR_HSR1"/>
    <property type="match status" value="1"/>
</dbReference>
<dbReference type="EMBL" id="KZ613468">
    <property type="protein sequence ID" value="PMD26187.1"/>
    <property type="molecule type" value="Genomic_DNA"/>
</dbReference>
<dbReference type="GO" id="GO:0016787">
    <property type="term" value="F:hydrolase activity"/>
    <property type="evidence" value="ECO:0007669"/>
    <property type="project" value="UniProtKB-KW"/>
</dbReference>
<gene>
    <name evidence="4" type="ORF">NA56DRAFT_641700</name>
</gene>
<dbReference type="AlphaFoldDB" id="A0A2J6QIU8"/>
<evidence type="ECO:0000313" key="4">
    <source>
        <dbReference type="EMBL" id="PMD26187.1"/>
    </source>
</evidence>
<dbReference type="Gene3D" id="3.40.50.300">
    <property type="entry name" value="P-loop containing nucleotide triphosphate hydrolases"/>
    <property type="match status" value="1"/>
</dbReference>
<feature type="region of interest" description="Disordered" evidence="2">
    <location>
        <begin position="1"/>
        <end position="71"/>
    </location>
</feature>
<dbReference type="CDD" id="cd00882">
    <property type="entry name" value="Ras_like_GTPase"/>
    <property type="match status" value="1"/>
</dbReference>
<accession>A0A2J6QIU8</accession>
<dbReference type="InterPro" id="IPR006073">
    <property type="entry name" value="GTP-bd"/>
</dbReference>
<feature type="compositionally biased region" description="Pro residues" evidence="2">
    <location>
        <begin position="48"/>
        <end position="69"/>
    </location>
</feature>
<evidence type="ECO:0000256" key="1">
    <source>
        <dbReference type="SAM" id="Coils"/>
    </source>
</evidence>
<keyword evidence="5" id="KW-1185">Reference proteome</keyword>
<dbReference type="Proteomes" id="UP000235672">
    <property type="component" value="Unassembled WGS sequence"/>
</dbReference>
<keyword evidence="1" id="KW-0175">Coiled coil</keyword>
<reference evidence="4 5" key="1">
    <citation type="submission" date="2016-05" db="EMBL/GenBank/DDBJ databases">
        <title>A degradative enzymes factory behind the ericoid mycorrhizal symbiosis.</title>
        <authorList>
            <consortium name="DOE Joint Genome Institute"/>
            <person name="Martino E."/>
            <person name="Morin E."/>
            <person name="Grelet G."/>
            <person name="Kuo A."/>
            <person name="Kohler A."/>
            <person name="Daghino S."/>
            <person name="Barry K."/>
            <person name="Choi C."/>
            <person name="Cichocki N."/>
            <person name="Clum A."/>
            <person name="Copeland A."/>
            <person name="Hainaut M."/>
            <person name="Haridas S."/>
            <person name="Labutti K."/>
            <person name="Lindquist E."/>
            <person name="Lipzen A."/>
            <person name="Khouja H.-R."/>
            <person name="Murat C."/>
            <person name="Ohm R."/>
            <person name="Olson A."/>
            <person name="Spatafora J."/>
            <person name="Veneault-Fourrey C."/>
            <person name="Henrissat B."/>
            <person name="Grigoriev I."/>
            <person name="Martin F."/>
            <person name="Perotto S."/>
        </authorList>
    </citation>
    <scope>NUCLEOTIDE SEQUENCE [LARGE SCALE GENOMIC DNA]</scope>
    <source>
        <strain evidence="4 5">UAMH 7357</strain>
    </source>
</reference>
<evidence type="ECO:0000313" key="5">
    <source>
        <dbReference type="Proteomes" id="UP000235672"/>
    </source>
</evidence>
<dbReference type="OrthoDB" id="8954335at2759"/>
<feature type="domain" description="G" evidence="3">
    <location>
        <begin position="93"/>
        <end position="160"/>
    </location>
</feature>
<dbReference type="GO" id="GO:0005525">
    <property type="term" value="F:GTP binding"/>
    <property type="evidence" value="ECO:0007669"/>
    <property type="project" value="InterPro"/>
</dbReference>
<keyword evidence="4" id="KW-0378">Hydrolase</keyword>
<dbReference type="SUPFAM" id="SSF52540">
    <property type="entry name" value="P-loop containing nucleoside triphosphate hydrolases"/>
    <property type="match status" value="1"/>
</dbReference>